<sequence>MLNDGFFPTVAAMFFTSSGLKIPAAGESASFPSIKNKGLSVAGTPIKETPIRTSGIRMKMIADDGQSAP</sequence>
<gene>
    <name evidence="1" type="ORF">HMPREF1981_03532</name>
</gene>
<proteinExistence type="predicted"/>
<accession>U2C8V0</accession>
<name>U2C8V0_9BACE</name>
<organism evidence="1 2">
    <name type="scientific">Bacteroides pyogenes F0041</name>
    <dbReference type="NCBI Taxonomy" id="1321819"/>
    <lineage>
        <taxon>Bacteria</taxon>
        <taxon>Pseudomonadati</taxon>
        <taxon>Bacteroidota</taxon>
        <taxon>Bacteroidia</taxon>
        <taxon>Bacteroidales</taxon>
        <taxon>Bacteroidaceae</taxon>
        <taxon>Bacteroides</taxon>
    </lineage>
</organism>
<evidence type="ECO:0000313" key="1">
    <source>
        <dbReference type="EMBL" id="ERI80960.1"/>
    </source>
</evidence>
<evidence type="ECO:0000313" key="2">
    <source>
        <dbReference type="Proteomes" id="UP000016496"/>
    </source>
</evidence>
<dbReference type="Proteomes" id="UP000016496">
    <property type="component" value="Unassembled WGS sequence"/>
</dbReference>
<dbReference type="RefSeq" id="WP_021647335.1">
    <property type="nucleotide sequence ID" value="NZ_KE993167.1"/>
</dbReference>
<protein>
    <submittedName>
        <fullName evidence="1">Uncharacterized protein</fullName>
    </submittedName>
</protein>
<comment type="caution">
    <text evidence="1">The sequence shown here is derived from an EMBL/GenBank/DDBJ whole genome shotgun (WGS) entry which is preliminary data.</text>
</comment>
<dbReference type="HOGENOM" id="CLU_2767325_0_0_10"/>
<reference evidence="1 2" key="1">
    <citation type="submission" date="2013-08" db="EMBL/GenBank/DDBJ databases">
        <authorList>
            <person name="Weinstock G."/>
            <person name="Sodergren E."/>
            <person name="Wylie T."/>
            <person name="Fulton L."/>
            <person name="Fulton R."/>
            <person name="Fronick C."/>
            <person name="O'Laughlin M."/>
            <person name="Godfrey J."/>
            <person name="Miner T."/>
            <person name="Herter B."/>
            <person name="Appelbaum E."/>
            <person name="Cordes M."/>
            <person name="Lek S."/>
            <person name="Wollam A."/>
            <person name="Pepin K.H."/>
            <person name="Palsikar V.B."/>
            <person name="Mitreva M."/>
            <person name="Wilson R.K."/>
        </authorList>
    </citation>
    <scope>NUCLEOTIDE SEQUENCE [LARGE SCALE GENOMIC DNA]</scope>
    <source>
        <strain evidence="1 2">F0041</strain>
    </source>
</reference>
<dbReference type="AlphaFoldDB" id="U2C8V0"/>
<dbReference type="EMBL" id="AWSV01000179">
    <property type="protein sequence ID" value="ERI80960.1"/>
    <property type="molecule type" value="Genomic_DNA"/>
</dbReference>